<proteinExistence type="predicted"/>
<dbReference type="Pfam" id="PF10976">
    <property type="entry name" value="DUF2790"/>
    <property type="match status" value="1"/>
</dbReference>
<evidence type="ECO:0000256" key="1">
    <source>
        <dbReference type="SAM" id="SignalP"/>
    </source>
</evidence>
<dbReference type="EMBL" id="JACFYX010000005">
    <property type="protein sequence ID" value="MBG0834968.1"/>
    <property type="molecule type" value="Genomic_DNA"/>
</dbReference>
<accession>A0A931D2Y8</accession>
<dbReference type="RefSeq" id="WP_196474529.1">
    <property type="nucleotide sequence ID" value="NZ_JACFYX020000008.1"/>
</dbReference>
<dbReference type="Proteomes" id="UP000596932">
    <property type="component" value="Unassembled WGS sequence"/>
</dbReference>
<evidence type="ECO:0000313" key="2">
    <source>
        <dbReference type="EMBL" id="MBG0834968.1"/>
    </source>
</evidence>
<dbReference type="Gene3D" id="2.30.140.50">
    <property type="entry name" value="Protein of unknown function DUF2790"/>
    <property type="match status" value="1"/>
</dbReference>
<evidence type="ECO:0000313" key="3">
    <source>
        <dbReference type="Proteomes" id="UP000596932"/>
    </source>
</evidence>
<dbReference type="InterPro" id="IPR021245">
    <property type="entry name" value="DUF2790"/>
</dbReference>
<name>A0A931D2Y8_9PSED</name>
<reference evidence="2" key="1">
    <citation type="submission" date="2020-07" db="EMBL/GenBank/DDBJ databases">
        <title>Pseudomonas chaetoceroseae sp. nov., a new member of the Pseudomonas oleovorans group isolated from a culture of Chaetoceros calcitrans.</title>
        <authorList>
            <person name="Girard L."/>
            <person name="Lood C."/>
            <person name="De Mot R."/>
            <person name="Baudart J."/>
        </authorList>
    </citation>
    <scope>NUCLEOTIDE SEQUENCE</scope>
    <source>
        <strain evidence="2">536</strain>
    </source>
</reference>
<feature type="chain" id="PRO_5037550608" evidence="1">
    <location>
        <begin position="25"/>
        <end position="87"/>
    </location>
</feature>
<gene>
    <name evidence="2" type="ORF">H3221_07535</name>
</gene>
<organism evidence="2 3">
    <name type="scientific">Pseudomonas chaetocerotis</name>
    <dbReference type="NCBI Taxonomy" id="2758695"/>
    <lineage>
        <taxon>Bacteria</taxon>
        <taxon>Pseudomonadati</taxon>
        <taxon>Pseudomonadota</taxon>
        <taxon>Gammaproteobacteria</taxon>
        <taxon>Pseudomonadales</taxon>
        <taxon>Pseudomonadaceae</taxon>
        <taxon>Pseudomonas</taxon>
    </lineage>
</organism>
<keyword evidence="1" id="KW-0732">Signal</keyword>
<comment type="caution">
    <text evidence="2">The sequence shown here is derived from an EMBL/GenBank/DDBJ whole genome shotgun (WGS) entry which is preliminary data.</text>
</comment>
<keyword evidence="3" id="KW-1185">Reference proteome</keyword>
<protein>
    <submittedName>
        <fullName evidence="2">DUF2790 domain-containing protein</fullName>
    </submittedName>
</protein>
<feature type="signal peptide" evidence="1">
    <location>
        <begin position="1"/>
        <end position="24"/>
    </location>
</feature>
<dbReference type="AlphaFoldDB" id="A0A931D2Y8"/>
<sequence>MQAITRTSLVLALVLPFGSLNLHAAERTLVERYHYGMQLDVQKVLALEEVPSSRCQVVEARMDYLDSQGHERSLAYLKHAKACENEN</sequence>